<evidence type="ECO:0000256" key="1">
    <source>
        <dbReference type="ARBA" id="ARBA00001286"/>
    </source>
</evidence>
<comment type="catalytic activity">
    <reaction evidence="1 8">
        <text>a 4-O-methyl-thymidine in DNA + L-cysteinyl-[protein] = a thymidine in DNA + S-methyl-L-cysteinyl-[protein]</text>
        <dbReference type="Rhea" id="RHEA:53428"/>
        <dbReference type="Rhea" id="RHEA-COMP:10131"/>
        <dbReference type="Rhea" id="RHEA-COMP:10132"/>
        <dbReference type="Rhea" id="RHEA-COMP:13555"/>
        <dbReference type="Rhea" id="RHEA-COMP:13556"/>
        <dbReference type="ChEBI" id="CHEBI:29950"/>
        <dbReference type="ChEBI" id="CHEBI:82612"/>
        <dbReference type="ChEBI" id="CHEBI:137386"/>
        <dbReference type="ChEBI" id="CHEBI:137387"/>
        <dbReference type="EC" id="2.1.1.63"/>
    </reaction>
</comment>
<dbReference type="InterPro" id="IPR023546">
    <property type="entry name" value="MGMT"/>
</dbReference>
<evidence type="ECO:0000259" key="10">
    <source>
        <dbReference type="Pfam" id="PF02870"/>
    </source>
</evidence>
<evidence type="ECO:0000313" key="12">
    <source>
        <dbReference type="Proteomes" id="UP000198647"/>
    </source>
</evidence>
<feature type="domain" description="Methylguanine DNA methyltransferase ribonuclease-like" evidence="10">
    <location>
        <begin position="8"/>
        <end position="82"/>
    </location>
</feature>
<comment type="caution">
    <text evidence="11">The sequence shown here is derived from an EMBL/GenBank/DDBJ whole genome shotgun (WGS) entry which is preliminary data.</text>
</comment>
<dbReference type="InterPro" id="IPR014048">
    <property type="entry name" value="MethylDNA_cys_MeTrfase_DNA-bd"/>
</dbReference>
<evidence type="ECO:0000256" key="6">
    <source>
        <dbReference type="ARBA" id="ARBA00023204"/>
    </source>
</evidence>
<name>A0A1H3C3Q5_9BACI</name>
<dbReference type="Pfam" id="PF02870">
    <property type="entry name" value="Methyltransf_1N"/>
    <property type="match status" value="1"/>
</dbReference>
<dbReference type="PANTHER" id="PTHR10815:SF5">
    <property type="entry name" value="METHYLATED-DNA--PROTEIN-CYSTEINE METHYLTRANSFERASE"/>
    <property type="match status" value="1"/>
</dbReference>
<accession>A0A1H3C3Q5</accession>
<dbReference type="InterPro" id="IPR008332">
    <property type="entry name" value="MethylG_MeTrfase_N"/>
</dbReference>
<keyword evidence="3 8" id="KW-0489">Methyltransferase</keyword>
<comment type="similarity">
    <text evidence="8">Belongs to the MGMT family.</text>
</comment>
<dbReference type="NCBIfam" id="TIGR00589">
    <property type="entry name" value="ogt"/>
    <property type="match status" value="1"/>
</dbReference>
<protein>
    <recommendedName>
        <fullName evidence="8">Methylated-DNA--protein-cysteine methyltransferase</fullName>
        <ecNumber evidence="8">2.1.1.63</ecNumber>
    </recommendedName>
    <alternativeName>
        <fullName evidence="8">6-O-methylguanine-DNA methyltransferase</fullName>
        <shortName evidence="8">MGMT</shortName>
    </alternativeName>
    <alternativeName>
        <fullName evidence="8">O-6-methylguanine-DNA-alkyltransferase</fullName>
    </alternativeName>
</protein>
<dbReference type="SUPFAM" id="SSF46767">
    <property type="entry name" value="Methylated DNA-protein cysteine methyltransferase, C-terminal domain"/>
    <property type="match status" value="1"/>
</dbReference>
<dbReference type="InterPro" id="IPR036631">
    <property type="entry name" value="MGMT_N_sf"/>
</dbReference>
<evidence type="ECO:0000256" key="2">
    <source>
        <dbReference type="ARBA" id="ARBA00022490"/>
    </source>
</evidence>
<dbReference type="SUPFAM" id="SSF53155">
    <property type="entry name" value="Methylated DNA-protein cysteine methyltransferase domain"/>
    <property type="match status" value="1"/>
</dbReference>
<sequence>MLFYQKEMTTPLGPMLATADEERLIRLDYGSASEKGELHENHIHSFIDKSPELIEKETKLLQETEKQLKEYFNRERYSFSLPYKFYGTSFQKNIWEALVMEVPYGETITYKGLAESAGNRKAVRAVGGAMNKNPFSIVVPCHRVVGQNGKMTGYGGGVDKKVYLLNLETTL</sequence>
<feature type="active site" description="Nucleophile; methyl group acceptor" evidence="8">
    <location>
        <position position="141"/>
    </location>
</feature>
<evidence type="ECO:0000256" key="7">
    <source>
        <dbReference type="ARBA" id="ARBA00049348"/>
    </source>
</evidence>
<gene>
    <name evidence="11" type="ORF">SAMN04488081_0682</name>
</gene>
<feature type="domain" description="Methylated-DNA-[protein]-cysteine S-methyltransferase DNA binding" evidence="9">
    <location>
        <begin position="89"/>
        <end position="169"/>
    </location>
</feature>
<proteinExistence type="inferred from homology"/>
<comment type="subcellular location">
    <subcellularLocation>
        <location evidence="8">Cytoplasm</location>
    </subcellularLocation>
</comment>
<dbReference type="CDD" id="cd06445">
    <property type="entry name" value="ATase"/>
    <property type="match status" value="1"/>
</dbReference>
<evidence type="ECO:0000259" key="9">
    <source>
        <dbReference type="Pfam" id="PF01035"/>
    </source>
</evidence>
<dbReference type="InterPro" id="IPR036388">
    <property type="entry name" value="WH-like_DNA-bd_sf"/>
</dbReference>
<dbReference type="Proteomes" id="UP000198647">
    <property type="component" value="Unassembled WGS sequence"/>
</dbReference>
<keyword evidence="4 8" id="KW-0808">Transferase</keyword>
<comment type="miscellaneous">
    <text evidence="8">This enzyme catalyzes only one turnover and therefore is not strictly catalytic. According to one definition, an enzyme is a biocatalyst that acts repeatedly and over many reaction cycles.</text>
</comment>
<dbReference type="HAMAP" id="MF_00772">
    <property type="entry name" value="OGT"/>
    <property type="match status" value="1"/>
</dbReference>
<keyword evidence="5 8" id="KW-0227">DNA damage</keyword>
<dbReference type="Pfam" id="PF01035">
    <property type="entry name" value="DNA_binding_1"/>
    <property type="match status" value="1"/>
</dbReference>
<evidence type="ECO:0000256" key="8">
    <source>
        <dbReference type="HAMAP-Rule" id="MF_00772"/>
    </source>
</evidence>
<dbReference type="Gene3D" id="3.30.160.70">
    <property type="entry name" value="Methylated DNA-protein cysteine methyltransferase domain"/>
    <property type="match status" value="1"/>
</dbReference>
<dbReference type="EC" id="2.1.1.63" evidence="8"/>
<dbReference type="RefSeq" id="WP_176765388.1">
    <property type="nucleotide sequence ID" value="NZ_FNOS01000001.1"/>
</dbReference>
<reference evidence="11 12" key="1">
    <citation type="submission" date="2016-10" db="EMBL/GenBank/DDBJ databases">
        <authorList>
            <person name="Varghese N."/>
            <person name="Submissions S."/>
        </authorList>
    </citation>
    <scope>NUCLEOTIDE SEQUENCE [LARGE SCALE GENOMIC DNA]</scope>
    <source>
        <strain evidence="11 12">DSM 20748</strain>
    </source>
</reference>
<dbReference type="EMBL" id="FNOS01000001">
    <property type="protein sequence ID" value="SDX48660.1"/>
    <property type="molecule type" value="Genomic_DNA"/>
</dbReference>
<dbReference type="InterPro" id="IPR001497">
    <property type="entry name" value="MethylDNA_cys_MeTrfase_AS"/>
</dbReference>
<keyword evidence="12" id="KW-1185">Reference proteome</keyword>
<organism evidence="11 12">
    <name type="scientific">Salimicrobium album</name>
    <dbReference type="NCBI Taxonomy" id="50717"/>
    <lineage>
        <taxon>Bacteria</taxon>
        <taxon>Bacillati</taxon>
        <taxon>Bacillota</taxon>
        <taxon>Bacilli</taxon>
        <taxon>Bacillales</taxon>
        <taxon>Bacillaceae</taxon>
        <taxon>Salimicrobium</taxon>
    </lineage>
</organism>
<keyword evidence="2 8" id="KW-0963">Cytoplasm</keyword>
<evidence type="ECO:0000313" key="11">
    <source>
        <dbReference type="EMBL" id="SDX48660.1"/>
    </source>
</evidence>
<dbReference type="Gene3D" id="1.10.10.10">
    <property type="entry name" value="Winged helix-like DNA-binding domain superfamily/Winged helix DNA-binding domain"/>
    <property type="match status" value="1"/>
</dbReference>
<evidence type="ECO:0000256" key="3">
    <source>
        <dbReference type="ARBA" id="ARBA00022603"/>
    </source>
</evidence>
<dbReference type="InterPro" id="IPR036217">
    <property type="entry name" value="MethylDNA_cys_MeTrfase_DNAb"/>
</dbReference>
<keyword evidence="6 8" id="KW-0234">DNA repair</keyword>
<comment type="catalytic activity">
    <reaction evidence="7 8">
        <text>a 6-O-methyl-2'-deoxyguanosine in DNA + L-cysteinyl-[protein] = S-methyl-L-cysteinyl-[protein] + a 2'-deoxyguanosine in DNA</text>
        <dbReference type="Rhea" id="RHEA:24000"/>
        <dbReference type="Rhea" id="RHEA-COMP:10131"/>
        <dbReference type="Rhea" id="RHEA-COMP:10132"/>
        <dbReference type="Rhea" id="RHEA-COMP:11367"/>
        <dbReference type="Rhea" id="RHEA-COMP:11368"/>
        <dbReference type="ChEBI" id="CHEBI:29950"/>
        <dbReference type="ChEBI" id="CHEBI:82612"/>
        <dbReference type="ChEBI" id="CHEBI:85445"/>
        <dbReference type="ChEBI" id="CHEBI:85448"/>
        <dbReference type="EC" id="2.1.1.63"/>
    </reaction>
</comment>
<dbReference type="PANTHER" id="PTHR10815">
    <property type="entry name" value="METHYLATED-DNA--PROTEIN-CYSTEINE METHYLTRANSFERASE"/>
    <property type="match status" value="1"/>
</dbReference>
<dbReference type="PROSITE" id="PS00374">
    <property type="entry name" value="MGMT"/>
    <property type="match status" value="1"/>
</dbReference>
<evidence type="ECO:0000256" key="4">
    <source>
        <dbReference type="ARBA" id="ARBA00022679"/>
    </source>
</evidence>
<comment type="function">
    <text evidence="8">Involved in the cellular defense against the biological effects of O6-methylguanine (O6-MeG) and O4-methylthymine (O4-MeT) in DNA. Repairs the methylated nucleobase in DNA by stoichiometrically transferring the methyl group to a cysteine residue in the enzyme. This is a suicide reaction: the enzyme is irreversibly inactivated.</text>
</comment>
<evidence type="ECO:0000256" key="5">
    <source>
        <dbReference type="ARBA" id="ARBA00022763"/>
    </source>
</evidence>